<gene>
    <name evidence="2" type="ORF">AABB29_10205</name>
</gene>
<sequence>MTDFLKKPYLAVKRAIFTETGPDSFKRKPGEPKFLKPQAIRLQQELNSRRLRHHYLTGQLCMLATFLLWLVVPALPSTSRVLDMPTLQLCLYVIALMAFLVGLFQAWAMSRAVVQIEQI</sequence>
<name>A0ABZ2V086_9RHOB</name>
<organism evidence="2 3">
    <name type="scientific">Yoonia phaeophyticola</name>
    <dbReference type="NCBI Taxonomy" id="3137369"/>
    <lineage>
        <taxon>Bacteria</taxon>
        <taxon>Pseudomonadati</taxon>
        <taxon>Pseudomonadota</taxon>
        <taxon>Alphaproteobacteria</taxon>
        <taxon>Rhodobacterales</taxon>
        <taxon>Paracoccaceae</taxon>
        <taxon>Yoonia</taxon>
    </lineage>
</organism>
<evidence type="ECO:0008006" key="4">
    <source>
        <dbReference type="Google" id="ProtNLM"/>
    </source>
</evidence>
<protein>
    <recommendedName>
        <fullName evidence="4">DUF485 domain-containing protein</fullName>
    </recommendedName>
</protein>
<evidence type="ECO:0000256" key="1">
    <source>
        <dbReference type="SAM" id="Phobius"/>
    </source>
</evidence>
<keyword evidence="1" id="KW-0812">Transmembrane</keyword>
<proteinExistence type="predicted"/>
<keyword evidence="3" id="KW-1185">Reference proteome</keyword>
<keyword evidence="1" id="KW-0472">Membrane</keyword>
<dbReference type="Proteomes" id="UP001440612">
    <property type="component" value="Chromosome"/>
</dbReference>
<evidence type="ECO:0000313" key="3">
    <source>
        <dbReference type="Proteomes" id="UP001440612"/>
    </source>
</evidence>
<feature type="transmembrane region" description="Helical" evidence="1">
    <location>
        <begin position="86"/>
        <end position="108"/>
    </location>
</feature>
<evidence type="ECO:0000313" key="2">
    <source>
        <dbReference type="EMBL" id="WZC47318.1"/>
    </source>
</evidence>
<feature type="transmembrane region" description="Helical" evidence="1">
    <location>
        <begin position="55"/>
        <end position="74"/>
    </location>
</feature>
<reference evidence="3" key="1">
    <citation type="submission" date="2024-04" db="EMBL/GenBank/DDBJ databases">
        <title>Phylogenomic analyses of a clade within the roseobacter group suggest taxonomic reassignments of species of the genera Aestuariivita, Citreicella, Loktanella, Nautella, Pelagibaca, Ruegeria, Thalassobius, Thiobacimonas and Tropicibacter, and the proposal o.</title>
        <authorList>
            <person name="Jeon C.O."/>
        </authorList>
    </citation>
    <scope>NUCLEOTIDE SEQUENCE [LARGE SCALE GENOMIC DNA]</scope>
    <source>
        <strain evidence="3">BS5-3</strain>
    </source>
</reference>
<keyword evidence="1" id="KW-1133">Transmembrane helix</keyword>
<accession>A0ABZ2V086</accession>
<dbReference type="RefSeq" id="WP_341365439.1">
    <property type="nucleotide sequence ID" value="NZ_CP150951.2"/>
</dbReference>
<dbReference type="EMBL" id="CP150951">
    <property type="protein sequence ID" value="WZC47318.1"/>
    <property type="molecule type" value="Genomic_DNA"/>
</dbReference>